<keyword evidence="4" id="KW-0269">Exonuclease</keyword>
<keyword evidence="4" id="KW-0255">Endonuclease</keyword>
<dbReference type="eggNOG" id="COG3021">
    <property type="taxonomic scope" value="Bacteria"/>
</dbReference>
<protein>
    <submittedName>
        <fullName evidence="4">Endonuclease/exonuclease/phosphatase</fullName>
    </submittedName>
</protein>
<dbReference type="Proteomes" id="UP000029067">
    <property type="component" value="Unassembled WGS sequence"/>
</dbReference>
<feature type="transmembrane region" description="Helical" evidence="2">
    <location>
        <begin position="58"/>
        <end position="74"/>
    </location>
</feature>
<dbReference type="InterPro" id="IPR005135">
    <property type="entry name" value="Endo/exonuclease/phosphatase"/>
</dbReference>
<keyword evidence="5" id="KW-1185">Reference proteome</keyword>
<dbReference type="RefSeq" id="WP_033516889.1">
    <property type="nucleotide sequence ID" value="NZ_JGYV01000028.1"/>
</dbReference>
<dbReference type="SUPFAM" id="SSF56219">
    <property type="entry name" value="DNase I-like"/>
    <property type="match status" value="1"/>
</dbReference>
<evidence type="ECO:0000256" key="2">
    <source>
        <dbReference type="SAM" id="Phobius"/>
    </source>
</evidence>
<proteinExistence type="predicted"/>
<feature type="domain" description="Endonuclease/exonuclease/phosphatase" evidence="3">
    <location>
        <begin position="125"/>
        <end position="339"/>
    </location>
</feature>
<sequence length="376" mass="41309">MLIALWGILIVLMAWLALTELPAGWDGHYPWPFLIALTPFLWIGFAVVGVVGLCVHEWAFAGCAAVALVASLLRKTSYYLTDLKAPNTAAALARHLQERKQDAAQPPARDLSRLDDAHDGRFRVMTLNCRFGNADAAEIVTMVREQDIAVLALQECSPELIERLDANGLKELLPYRQLGDPQPNDNGGFNGVWLRVEPNQSTPTGCPIPAADVPTVTLPLSSTRDIVFASAHPKSPQRSCREWSRGIIGLRALATADADDEHERIAVVMGDLNSSIPHPSFRKLLAGGFHDAALDEAAGQHTTFPSWLPWPRIVLDHVLFTDHLRASQVRSVKVTGSDHLALLATLTIERRSEPANPAARESWPESLPPIRRKERA</sequence>
<feature type="transmembrane region" description="Helical" evidence="2">
    <location>
        <begin position="29"/>
        <end position="51"/>
    </location>
</feature>
<evidence type="ECO:0000313" key="5">
    <source>
        <dbReference type="Proteomes" id="UP000029067"/>
    </source>
</evidence>
<keyword evidence="2" id="KW-0472">Membrane</keyword>
<dbReference type="Gene3D" id="3.60.10.10">
    <property type="entry name" value="Endonuclease/exonuclease/phosphatase"/>
    <property type="match status" value="1"/>
</dbReference>
<keyword evidence="2" id="KW-0812">Transmembrane</keyword>
<organism evidence="4 5">
    <name type="scientific">Bifidobacterium cuniculi</name>
    <dbReference type="NCBI Taxonomy" id="1688"/>
    <lineage>
        <taxon>Bacteria</taxon>
        <taxon>Bacillati</taxon>
        <taxon>Actinomycetota</taxon>
        <taxon>Actinomycetes</taxon>
        <taxon>Bifidobacteriales</taxon>
        <taxon>Bifidobacteriaceae</taxon>
        <taxon>Bifidobacterium</taxon>
    </lineage>
</organism>
<dbReference type="InterPro" id="IPR036691">
    <property type="entry name" value="Endo/exonu/phosph_ase_sf"/>
</dbReference>
<dbReference type="STRING" id="1688.BCUN_1774"/>
<keyword evidence="2" id="KW-1133">Transmembrane helix</keyword>
<dbReference type="Pfam" id="PF03372">
    <property type="entry name" value="Exo_endo_phos"/>
    <property type="match status" value="1"/>
</dbReference>
<name>A0A087AJK5_9BIFI</name>
<reference evidence="4 5" key="1">
    <citation type="submission" date="2014-03" db="EMBL/GenBank/DDBJ databases">
        <title>Genomics of Bifidobacteria.</title>
        <authorList>
            <person name="Ventura M."/>
            <person name="Milani C."/>
            <person name="Lugli G.A."/>
        </authorList>
    </citation>
    <scope>NUCLEOTIDE SEQUENCE [LARGE SCALE GENOMIC DNA]</scope>
    <source>
        <strain evidence="4 5">LMG 10738</strain>
    </source>
</reference>
<feature type="region of interest" description="Disordered" evidence="1">
    <location>
        <begin position="352"/>
        <end position="376"/>
    </location>
</feature>
<dbReference type="GO" id="GO:0004527">
    <property type="term" value="F:exonuclease activity"/>
    <property type="evidence" value="ECO:0007669"/>
    <property type="project" value="UniProtKB-KW"/>
</dbReference>
<gene>
    <name evidence="4" type="ORF">BCUN_1774</name>
</gene>
<dbReference type="AlphaFoldDB" id="A0A087AJK5"/>
<dbReference type="GO" id="GO:0004519">
    <property type="term" value="F:endonuclease activity"/>
    <property type="evidence" value="ECO:0007669"/>
    <property type="project" value="UniProtKB-KW"/>
</dbReference>
<dbReference type="EMBL" id="JGYV01000028">
    <property type="protein sequence ID" value="KFI58955.1"/>
    <property type="molecule type" value="Genomic_DNA"/>
</dbReference>
<dbReference type="OrthoDB" id="2340043at2"/>
<evidence type="ECO:0000259" key="3">
    <source>
        <dbReference type="Pfam" id="PF03372"/>
    </source>
</evidence>
<accession>A0A087AJK5</accession>
<evidence type="ECO:0000313" key="4">
    <source>
        <dbReference type="EMBL" id="KFI58955.1"/>
    </source>
</evidence>
<keyword evidence="4" id="KW-0378">Hydrolase</keyword>
<evidence type="ECO:0000256" key="1">
    <source>
        <dbReference type="SAM" id="MobiDB-lite"/>
    </source>
</evidence>
<comment type="caution">
    <text evidence="4">The sequence shown here is derived from an EMBL/GenBank/DDBJ whole genome shotgun (WGS) entry which is preliminary data.</text>
</comment>
<keyword evidence="4" id="KW-0540">Nuclease</keyword>